<name>A0ABR7IL05_9FIRM</name>
<dbReference type="Pfam" id="PF11823">
    <property type="entry name" value="Se_S_carrier"/>
    <property type="match status" value="1"/>
</dbReference>
<feature type="domain" description="Putative Se/S carrier protein-like" evidence="1">
    <location>
        <begin position="8"/>
        <end position="75"/>
    </location>
</feature>
<reference evidence="2 3" key="1">
    <citation type="submission" date="2020-08" db="EMBL/GenBank/DDBJ databases">
        <title>Genome public.</title>
        <authorList>
            <person name="Liu C."/>
            <person name="Sun Q."/>
        </authorList>
    </citation>
    <scope>NUCLEOTIDE SEQUENCE [LARGE SCALE GENOMIC DNA]</scope>
    <source>
        <strain evidence="2 3">M29</strain>
    </source>
</reference>
<dbReference type="RefSeq" id="WP_186995422.1">
    <property type="nucleotide sequence ID" value="NZ_JACOQG010000027.1"/>
</dbReference>
<protein>
    <submittedName>
        <fullName evidence="2">DUF3343 domain-containing protein</fullName>
    </submittedName>
</protein>
<accession>A0ABR7IL05</accession>
<sequence length="78" mass="8990">MREKNLTVIITFVSTTQAMAMESRGKKTGFEGRIIPVPREISASCGLAWKCSRQNQDTVEKYLREEDLEYEGIYQILM</sequence>
<evidence type="ECO:0000313" key="3">
    <source>
        <dbReference type="Proteomes" id="UP000649826"/>
    </source>
</evidence>
<evidence type="ECO:0000313" key="2">
    <source>
        <dbReference type="EMBL" id="MBC5780707.1"/>
    </source>
</evidence>
<organism evidence="2 3">
    <name type="scientific">Blautia difficilis</name>
    <dbReference type="NCBI Taxonomy" id="2763027"/>
    <lineage>
        <taxon>Bacteria</taxon>
        <taxon>Bacillati</taxon>
        <taxon>Bacillota</taxon>
        <taxon>Clostridia</taxon>
        <taxon>Lachnospirales</taxon>
        <taxon>Lachnospiraceae</taxon>
        <taxon>Blautia</taxon>
    </lineage>
</organism>
<keyword evidence="3" id="KW-1185">Reference proteome</keyword>
<dbReference type="InterPro" id="IPR021778">
    <property type="entry name" value="Se/S_carrier-like"/>
</dbReference>
<gene>
    <name evidence="2" type="ORF">H8Z82_13800</name>
</gene>
<evidence type="ECO:0000259" key="1">
    <source>
        <dbReference type="Pfam" id="PF11823"/>
    </source>
</evidence>
<proteinExistence type="predicted"/>
<comment type="caution">
    <text evidence="2">The sequence shown here is derived from an EMBL/GenBank/DDBJ whole genome shotgun (WGS) entry which is preliminary data.</text>
</comment>
<dbReference type="Proteomes" id="UP000649826">
    <property type="component" value="Unassembled WGS sequence"/>
</dbReference>
<dbReference type="EMBL" id="JACOQG010000027">
    <property type="protein sequence ID" value="MBC5780707.1"/>
    <property type="molecule type" value="Genomic_DNA"/>
</dbReference>